<sequence length="57" mass="6582">MFRLIRGRDRKPKDIAANSLGLVFCTLAEILEIPEVSLYQFAPIKLTEKCYRRGKLV</sequence>
<dbReference type="EMBL" id="CP029803">
    <property type="protein sequence ID" value="AWT60320.1"/>
    <property type="molecule type" value="Genomic_DNA"/>
</dbReference>
<reference evidence="1 2" key="1">
    <citation type="submission" date="2018-06" db="EMBL/GenBank/DDBJ databases">
        <title>Draft Genome Sequence of a Novel Marine Bacterium Related to the Verrucomicrobia.</title>
        <authorList>
            <person name="Vosseberg J."/>
            <person name="Martijn J."/>
            <person name="Ettema T.J.G."/>
        </authorList>
    </citation>
    <scope>NUCLEOTIDE SEQUENCE [LARGE SCALE GENOMIC DNA]</scope>
    <source>
        <strain evidence="1">TARA_B100001123</strain>
    </source>
</reference>
<protein>
    <submittedName>
        <fullName evidence="1">Uncharacterized protein</fullName>
    </submittedName>
</protein>
<evidence type="ECO:0000313" key="1">
    <source>
        <dbReference type="EMBL" id="AWT60320.1"/>
    </source>
</evidence>
<gene>
    <name evidence="1" type="ORF">DF168_01526</name>
</gene>
<dbReference type="AlphaFoldDB" id="A0A2Z4AMI5"/>
<evidence type="ECO:0000313" key="2">
    <source>
        <dbReference type="Proteomes" id="UP000247465"/>
    </source>
</evidence>
<proteinExistence type="predicted"/>
<organism evidence="1 2">
    <name type="scientific">Candidatus Moanibacter tarae</name>
    <dbReference type="NCBI Taxonomy" id="2200854"/>
    <lineage>
        <taxon>Bacteria</taxon>
        <taxon>Pseudomonadati</taxon>
        <taxon>Verrucomicrobiota</taxon>
        <taxon>Opitutia</taxon>
        <taxon>Puniceicoccales</taxon>
        <taxon>Puniceicoccales incertae sedis</taxon>
        <taxon>Candidatus Moanibacter</taxon>
    </lineage>
</organism>
<name>A0A2Z4AMI5_9BACT</name>
<accession>A0A2Z4AMI5</accession>
<dbReference type="Proteomes" id="UP000247465">
    <property type="component" value="Chromosome"/>
</dbReference>
<dbReference type="KEGG" id="mtar:DF168_01526"/>